<keyword evidence="7 11" id="KW-0472">Membrane</keyword>
<feature type="binding site" evidence="11">
    <location>
        <position position="77"/>
    </location>
    <ligand>
        <name>Na(+)</name>
        <dbReference type="ChEBI" id="CHEBI:29101"/>
        <note>structural</note>
    </ligand>
</feature>
<comment type="caution">
    <text evidence="12">The sequence shown here is derived from an EMBL/GenBank/DDBJ whole genome shotgun (WGS) entry which is preliminary data.</text>
</comment>
<dbReference type="Pfam" id="PF02537">
    <property type="entry name" value="CRCB"/>
    <property type="match status" value="1"/>
</dbReference>
<comment type="function">
    <text evidence="11">Fluoride-specific ion channel. Important for reducing fluoride concentration in the cell, thus reducing its toxicity.</text>
</comment>
<dbReference type="PANTHER" id="PTHR28259:SF1">
    <property type="entry name" value="FLUORIDE EXPORT PROTEIN 1-RELATED"/>
    <property type="match status" value="1"/>
</dbReference>
<feature type="transmembrane region" description="Helical" evidence="11">
    <location>
        <begin position="32"/>
        <end position="54"/>
    </location>
</feature>
<evidence type="ECO:0000313" key="13">
    <source>
        <dbReference type="Proteomes" id="UP000614424"/>
    </source>
</evidence>
<evidence type="ECO:0000256" key="5">
    <source>
        <dbReference type="ARBA" id="ARBA00022989"/>
    </source>
</evidence>
<keyword evidence="11" id="KW-0479">Metal-binding</keyword>
<keyword evidence="2 11" id="KW-1003">Cell membrane</keyword>
<feature type="transmembrane region" description="Helical" evidence="11">
    <location>
        <begin position="66"/>
        <end position="83"/>
    </location>
</feature>
<keyword evidence="3" id="KW-0997">Cell inner membrane</keyword>
<evidence type="ECO:0000256" key="11">
    <source>
        <dbReference type="HAMAP-Rule" id="MF_00454"/>
    </source>
</evidence>
<dbReference type="PANTHER" id="PTHR28259">
    <property type="entry name" value="FLUORIDE EXPORT PROTEIN 1-RELATED"/>
    <property type="match status" value="1"/>
</dbReference>
<keyword evidence="5 11" id="KW-1133">Transmembrane helix</keyword>
<evidence type="ECO:0000256" key="2">
    <source>
        <dbReference type="ARBA" id="ARBA00022475"/>
    </source>
</evidence>
<feature type="transmembrane region" description="Helical" evidence="11">
    <location>
        <begin position="98"/>
        <end position="120"/>
    </location>
</feature>
<comment type="activity regulation">
    <text evidence="11">Na(+) is not transported, but it plays an essential structural role and its presence is essential for fluoride channel function.</text>
</comment>
<evidence type="ECO:0000256" key="10">
    <source>
        <dbReference type="ARBA" id="ARBA00035585"/>
    </source>
</evidence>
<keyword evidence="6 11" id="KW-0406">Ion transport</keyword>
<keyword evidence="8 11" id="KW-0407">Ion channel</keyword>
<evidence type="ECO:0000256" key="1">
    <source>
        <dbReference type="ARBA" id="ARBA00004651"/>
    </source>
</evidence>
<feature type="binding site" evidence="11">
    <location>
        <position position="74"/>
    </location>
    <ligand>
        <name>Na(+)</name>
        <dbReference type="ChEBI" id="CHEBI:29101"/>
        <note>structural</note>
    </ligand>
</feature>
<dbReference type="GO" id="GO:0005886">
    <property type="term" value="C:plasma membrane"/>
    <property type="evidence" value="ECO:0007669"/>
    <property type="project" value="UniProtKB-SubCell"/>
</dbReference>
<evidence type="ECO:0000256" key="4">
    <source>
        <dbReference type="ARBA" id="ARBA00022692"/>
    </source>
</evidence>
<dbReference type="HAMAP" id="MF_00454">
    <property type="entry name" value="FluC"/>
    <property type="match status" value="1"/>
</dbReference>
<dbReference type="InterPro" id="IPR003691">
    <property type="entry name" value="FluC"/>
</dbReference>
<keyword evidence="11" id="KW-0915">Sodium</keyword>
<comment type="subcellular location">
    <subcellularLocation>
        <location evidence="1 11">Cell membrane</location>
        <topology evidence="1 11">Multi-pass membrane protein</topology>
    </subcellularLocation>
</comment>
<keyword evidence="11" id="KW-0813">Transport</keyword>
<sequence>MLKIVAIMTGGGLGAVFRYLLFVWVQRFASPSFPYGTLAVNLIGCFAIGLLWAWFEGTRLIDEWRLFMFTGFLGGFTTFSTFARETMQLMRAGEYKTAFTYILISNLVGIALVFLGYAMAKR</sequence>
<evidence type="ECO:0000256" key="7">
    <source>
        <dbReference type="ARBA" id="ARBA00023136"/>
    </source>
</evidence>
<name>A0A8J6TBF0_9BACT</name>
<evidence type="ECO:0000256" key="3">
    <source>
        <dbReference type="ARBA" id="ARBA00022519"/>
    </source>
</evidence>
<evidence type="ECO:0000256" key="8">
    <source>
        <dbReference type="ARBA" id="ARBA00023303"/>
    </source>
</evidence>
<comment type="similarity">
    <text evidence="9 11">Belongs to the fluoride channel Fluc/FEX (TC 1.A.43) family.</text>
</comment>
<accession>A0A8J6TBF0</accession>
<evidence type="ECO:0000256" key="9">
    <source>
        <dbReference type="ARBA" id="ARBA00035120"/>
    </source>
</evidence>
<keyword evidence="4 11" id="KW-0812">Transmembrane</keyword>
<proteinExistence type="inferred from homology"/>
<dbReference type="Proteomes" id="UP000614424">
    <property type="component" value="Unassembled WGS sequence"/>
</dbReference>
<dbReference type="NCBIfam" id="TIGR00494">
    <property type="entry name" value="crcB"/>
    <property type="match status" value="1"/>
</dbReference>
<dbReference type="GO" id="GO:0046872">
    <property type="term" value="F:metal ion binding"/>
    <property type="evidence" value="ECO:0007669"/>
    <property type="project" value="UniProtKB-KW"/>
</dbReference>
<dbReference type="GO" id="GO:0062054">
    <property type="term" value="F:fluoride channel activity"/>
    <property type="evidence" value="ECO:0007669"/>
    <property type="project" value="UniProtKB-UniRule"/>
</dbReference>
<dbReference type="EMBL" id="JACNJZ010000055">
    <property type="protein sequence ID" value="MBC8316791.1"/>
    <property type="molecule type" value="Genomic_DNA"/>
</dbReference>
<comment type="catalytic activity">
    <reaction evidence="10">
        <text>fluoride(in) = fluoride(out)</text>
        <dbReference type="Rhea" id="RHEA:76159"/>
        <dbReference type="ChEBI" id="CHEBI:17051"/>
    </reaction>
    <physiologicalReaction direction="left-to-right" evidence="10">
        <dbReference type="Rhea" id="RHEA:76160"/>
    </physiologicalReaction>
</comment>
<reference evidence="12 13" key="1">
    <citation type="submission" date="2020-08" db="EMBL/GenBank/DDBJ databases">
        <title>Bridging the membrane lipid divide: bacteria of the FCB group superphylum have the potential to synthesize archaeal ether lipids.</title>
        <authorList>
            <person name="Villanueva L."/>
            <person name="Von Meijenfeldt F.A.B."/>
            <person name="Westbye A.B."/>
            <person name="Yadav S."/>
            <person name="Hopmans E.C."/>
            <person name="Dutilh B.E."/>
            <person name="Sinninghe Damste J.S."/>
        </authorList>
    </citation>
    <scope>NUCLEOTIDE SEQUENCE [LARGE SCALE GENOMIC DNA]</scope>
    <source>
        <strain evidence="12">NIOZ-UU47</strain>
    </source>
</reference>
<gene>
    <name evidence="11 12" type="primary">crcB</name>
    <name evidence="11" type="synonym">fluC</name>
    <name evidence="12" type="ORF">H8E41_02730</name>
</gene>
<evidence type="ECO:0000256" key="6">
    <source>
        <dbReference type="ARBA" id="ARBA00023065"/>
    </source>
</evidence>
<dbReference type="GO" id="GO:0140114">
    <property type="term" value="P:cellular detoxification of fluoride"/>
    <property type="evidence" value="ECO:0007669"/>
    <property type="project" value="UniProtKB-UniRule"/>
</dbReference>
<dbReference type="AlphaFoldDB" id="A0A8J6TBF0"/>
<evidence type="ECO:0000313" key="12">
    <source>
        <dbReference type="EMBL" id="MBC8316791.1"/>
    </source>
</evidence>
<organism evidence="12 13">
    <name type="scientific">Candidatus Desulfobia pelagia</name>
    <dbReference type="NCBI Taxonomy" id="2841692"/>
    <lineage>
        <taxon>Bacteria</taxon>
        <taxon>Pseudomonadati</taxon>
        <taxon>Thermodesulfobacteriota</taxon>
        <taxon>Desulfobulbia</taxon>
        <taxon>Desulfobulbales</taxon>
        <taxon>Desulfobulbaceae</taxon>
        <taxon>Candidatus Desulfobia</taxon>
    </lineage>
</organism>
<protein>
    <recommendedName>
        <fullName evidence="11">Fluoride-specific ion channel FluC</fullName>
    </recommendedName>
</protein>
<feature type="transmembrane region" description="Helical" evidence="11">
    <location>
        <begin position="7"/>
        <end position="26"/>
    </location>
</feature>